<gene>
    <name evidence="2" type="ORF">CCAM_LOCUS27083</name>
</gene>
<dbReference type="EMBL" id="OOIL02002916">
    <property type="protein sequence ID" value="VFQ85307.1"/>
    <property type="molecule type" value="Genomic_DNA"/>
</dbReference>
<dbReference type="OrthoDB" id="10551323at2759"/>
<evidence type="ECO:0000313" key="2">
    <source>
        <dbReference type="EMBL" id="VFQ85307.1"/>
    </source>
</evidence>
<dbReference type="Proteomes" id="UP000595140">
    <property type="component" value="Unassembled WGS sequence"/>
</dbReference>
<organism evidence="2 3">
    <name type="scientific">Cuscuta campestris</name>
    <dbReference type="NCBI Taxonomy" id="132261"/>
    <lineage>
        <taxon>Eukaryota</taxon>
        <taxon>Viridiplantae</taxon>
        <taxon>Streptophyta</taxon>
        <taxon>Embryophyta</taxon>
        <taxon>Tracheophyta</taxon>
        <taxon>Spermatophyta</taxon>
        <taxon>Magnoliopsida</taxon>
        <taxon>eudicotyledons</taxon>
        <taxon>Gunneridae</taxon>
        <taxon>Pentapetalae</taxon>
        <taxon>asterids</taxon>
        <taxon>lamiids</taxon>
        <taxon>Solanales</taxon>
        <taxon>Convolvulaceae</taxon>
        <taxon>Cuscuteae</taxon>
        <taxon>Cuscuta</taxon>
        <taxon>Cuscuta subgen. Grammica</taxon>
        <taxon>Cuscuta sect. Cleistogrammica</taxon>
    </lineage>
</organism>
<evidence type="ECO:0000256" key="1">
    <source>
        <dbReference type="SAM" id="MobiDB-lite"/>
    </source>
</evidence>
<feature type="compositionally biased region" description="Polar residues" evidence="1">
    <location>
        <begin position="14"/>
        <end position="23"/>
    </location>
</feature>
<sequence length="81" mass="8711">MLPALRVLPDASNKENTLNNTNLPPKGKSPKRFLSMRLSAAVDIAGNSSTVCSKRVSNVGGLHEDTQDVQSPTVCEIKKSF</sequence>
<protein>
    <submittedName>
        <fullName evidence="2">Uncharacterized protein</fullName>
    </submittedName>
</protein>
<dbReference type="AlphaFoldDB" id="A0A484M9P4"/>
<evidence type="ECO:0000313" key="3">
    <source>
        <dbReference type="Proteomes" id="UP000595140"/>
    </source>
</evidence>
<reference evidence="2 3" key="1">
    <citation type="submission" date="2018-04" db="EMBL/GenBank/DDBJ databases">
        <authorList>
            <person name="Vogel A."/>
        </authorList>
    </citation>
    <scope>NUCLEOTIDE SEQUENCE [LARGE SCALE GENOMIC DNA]</scope>
</reference>
<name>A0A484M9P4_9ASTE</name>
<proteinExistence type="predicted"/>
<keyword evidence="3" id="KW-1185">Reference proteome</keyword>
<feature type="region of interest" description="Disordered" evidence="1">
    <location>
        <begin position="1"/>
        <end position="30"/>
    </location>
</feature>
<accession>A0A484M9P4</accession>